<feature type="compositionally biased region" description="Low complexity" evidence="1">
    <location>
        <begin position="76"/>
        <end position="111"/>
    </location>
</feature>
<feature type="compositionally biased region" description="Low complexity" evidence="1">
    <location>
        <begin position="232"/>
        <end position="271"/>
    </location>
</feature>
<keyword evidence="3" id="KW-1185">Reference proteome</keyword>
<evidence type="ECO:0000313" key="3">
    <source>
        <dbReference type="Proteomes" id="UP000305539"/>
    </source>
</evidence>
<dbReference type="OrthoDB" id="6183696at2"/>
<dbReference type="EMBL" id="SWJE01000030">
    <property type="protein sequence ID" value="TKC77973.1"/>
    <property type="molecule type" value="Genomic_DNA"/>
</dbReference>
<proteinExistence type="predicted"/>
<accession>A0A4U1HDN6</accession>
<evidence type="ECO:0000313" key="2">
    <source>
        <dbReference type="EMBL" id="TKC77973.1"/>
    </source>
</evidence>
<name>A0A4U1HDN6_9BURK</name>
<protein>
    <submittedName>
        <fullName evidence="2">Uncharacterized protein</fullName>
    </submittedName>
</protein>
<organism evidence="2 3">
    <name type="scientific">Trinickia terrae</name>
    <dbReference type="NCBI Taxonomy" id="2571161"/>
    <lineage>
        <taxon>Bacteria</taxon>
        <taxon>Pseudomonadati</taxon>
        <taxon>Pseudomonadota</taxon>
        <taxon>Betaproteobacteria</taxon>
        <taxon>Burkholderiales</taxon>
        <taxon>Burkholderiaceae</taxon>
        <taxon>Trinickia</taxon>
    </lineage>
</organism>
<sequence>MSLELSNNNVFSNFSTDPNTYLNALNQGNGSSQTSPQSMIQELIQDLSQLLKQQENGGQGGNGGNGGSGGEGGTPSGAMPTTTGATPGAPGTSPSTGGLPTPTGGSLPTMGGTPGGAGQMTAQNASGVLAAYMGSSNTGTLDPNAMYKLAENADGNTPQTVQQAAKFMLANPDTYQKIETHDVGGTDGISGAGNFQWAAQGGLGAAGNVPSGGSGATPAPMGMTPRIGTTIPTGTTPGMTGTTPGMTGTTPGMTGTTPSTTSSLPTPKGTGDLVNDGKSLQMGDEGQALSNFNQQDPASFQAFQNALSHGDGNSACHILANAVSSGKISQSTGAALGAQVQQTANAHGGGKINGDASNALSSALGGNNVLTPGKTRGAIAFENLFGINTSSVLGVSTQ</sequence>
<evidence type="ECO:0000256" key="1">
    <source>
        <dbReference type="SAM" id="MobiDB-lite"/>
    </source>
</evidence>
<dbReference type="RefSeq" id="WP_136899465.1">
    <property type="nucleotide sequence ID" value="NZ_SWJE01000030.1"/>
</dbReference>
<reference evidence="2 3" key="1">
    <citation type="submission" date="2019-04" db="EMBL/GenBank/DDBJ databases">
        <title>Trinickia sp. 7GSK02, isolated from subtropical forest soil.</title>
        <authorList>
            <person name="Gao Z.-H."/>
            <person name="Qiu L.-H."/>
        </authorList>
    </citation>
    <scope>NUCLEOTIDE SEQUENCE [LARGE SCALE GENOMIC DNA]</scope>
    <source>
        <strain evidence="2 3">7GSK02</strain>
    </source>
</reference>
<comment type="caution">
    <text evidence="2">The sequence shown here is derived from an EMBL/GenBank/DDBJ whole genome shotgun (WGS) entry which is preliminary data.</text>
</comment>
<feature type="compositionally biased region" description="Gly residues" evidence="1">
    <location>
        <begin position="57"/>
        <end position="75"/>
    </location>
</feature>
<feature type="region of interest" description="Disordered" evidence="1">
    <location>
        <begin position="54"/>
        <end position="121"/>
    </location>
</feature>
<dbReference type="Proteomes" id="UP000305539">
    <property type="component" value="Unassembled WGS sequence"/>
</dbReference>
<gene>
    <name evidence="2" type="ORF">FAZ69_32365</name>
</gene>
<feature type="region of interest" description="Disordered" evidence="1">
    <location>
        <begin position="232"/>
        <end position="284"/>
    </location>
</feature>
<dbReference type="AlphaFoldDB" id="A0A4U1HDN6"/>